<keyword evidence="2" id="KW-0813">Transport</keyword>
<evidence type="ECO:0000256" key="4">
    <source>
        <dbReference type="ARBA" id="ARBA00022989"/>
    </source>
</evidence>
<feature type="transmembrane region" description="Helical" evidence="6">
    <location>
        <begin position="97"/>
        <end position="119"/>
    </location>
</feature>
<evidence type="ECO:0000256" key="1">
    <source>
        <dbReference type="ARBA" id="ARBA00004141"/>
    </source>
</evidence>
<feature type="transmembrane region" description="Helical" evidence="6">
    <location>
        <begin position="323"/>
        <end position="345"/>
    </location>
</feature>
<feature type="transmembrane region" description="Helical" evidence="6">
    <location>
        <begin position="131"/>
        <end position="152"/>
    </location>
</feature>
<feature type="transmembrane region" description="Helical" evidence="6">
    <location>
        <begin position="231"/>
        <end position="256"/>
    </location>
</feature>
<dbReference type="PROSITE" id="PS50850">
    <property type="entry name" value="MFS"/>
    <property type="match status" value="1"/>
</dbReference>
<reference evidence="9" key="1">
    <citation type="submission" date="2016-02" db="EMBL/GenBank/DDBJ databases">
        <title>Comparative genomics of biotechnologically important yeasts.</title>
        <authorList>
            <consortium name="DOE Joint Genome Institute"/>
            <person name="Riley R."/>
            <person name="Haridas S."/>
            <person name="Wolfe K.H."/>
            <person name="Lopes M.R."/>
            <person name="Hittinger C.T."/>
            <person name="Goker M."/>
            <person name="Salamov A."/>
            <person name="Wisecaver J."/>
            <person name="Long T.M."/>
            <person name="Aerts A.L."/>
            <person name="Barry K."/>
            <person name="Choi C."/>
            <person name="Clum A."/>
            <person name="Coughlan A.Y."/>
            <person name="Deshpande S."/>
            <person name="Douglass A.P."/>
            <person name="Hanson S.J."/>
            <person name="Klenk H.-P."/>
            <person name="Labutti K."/>
            <person name="Lapidus A."/>
            <person name="Lindquist E."/>
            <person name="Lipzen A."/>
            <person name="Meier-Kolthoff J.P."/>
            <person name="Ohm R.A."/>
            <person name="Otillar R.P."/>
            <person name="Pangilinan J."/>
            <person name="Peng Y."/>
            <person name="Rokas A."/>
            <person name="Rosa C.A."/>
            <person name="Scheuner C."/>
            <person name="Sibirny A.A."/>
            <person name="Slot J.C."/>
            <person name="Stielow J.B."/>
            <person name="Sun H."/>
            <person name="Kurtzman C.P."/>
            <person name="Blackwell M."/>
            <person name="Jeffries T.W."/>
            <person name="Grigoriev I.V."/>
        </authorList>
    </citation>
    <scope>NUCLEOTIDE SEQUENCE [LARGE SCALE GENOMIC DNA]</scope>
    <source>
        <strain evidence="9">NRRL Y-17796</strain>
    </source>
</reference>
<proteinExistence type="predicted"/>
<evidence type="ECO:0000313" key="9">
    <source>
        <dbReference type="Proteomes" id="UP000095023"/>
    </source>
</evidence>
<keyword evidence="4 6" id="KW-1133">Transmembrane helix</keyword>
<feature type="transmembrane region" description="Helical" evidence="6">
    <location>
        <begin position="357"/>
        <end position="377"/>
    </location>
</feature>
<evidence type="ECO:0000259" key="7">
    <source>
        <dbReference type="PROSITE" id="PS50850"/>
    </source>
</evidence>
<dbReference type="InterPro" id="IPR036259">
    <property type="entry name" value="MFS_trans_sf"/>
</dbReference>
<feature type="transmembrane region" description="Helical" evidence="6">
    <location>
        <begin position="42"/>
        <end position="64"/>
    </location>
</feature>
<name>A0A1E4TL38_9ASCO</name>
<keyword evidence="3 6" id="KW-0812">Transmembrane</keyword>
<dbReference type="Proteomes" id="UP000095023">
    <property type="component" value="Unassembled WGS sequence"/>
</dbReference>
<protein>
    <recommendedName>
        <fullName evidence="7">Major facilitator superfamily (MFS) profile domain-containing protein</fullName>
    </recommendedName>
</protein>
<evidence type="ECO:0000313" key="8">
    <source>
        <dbReference type="EMBL" id="ODV92480.1"/>
    </source>
</evidence>
<evidence type="ECO:0000256" key="2">
    <source>
        <dbReference type="ARBA" id="ARBA00022448"/>
    </source>
</evidence>
<dbReference type="AlphaFoldDB" id="A0A1E4TL38"/>
<dbReference type="EMBL" id="KV453841">
    <property type="protein sequence ID" value="ODV92480.1"/>
    <property type="molecule type" value="Genomic_DNA"/>
</dbReference>
<comment type="subcellular location">
    <subcellularLocation>
        <location evidence="1">Membrane</location>
        <topology evidence="1">Multi-pass membrane protein</topology>
    </subcellularLocation>
</comment>
<dbReference type="GO" id="GO:0016020">
    <property type="term" value="C:membrane"/>
    <property type="evidence" value="ECO:0007669"/>
    <property type="project" value="UniProtKB-SubCell"/>
</dbReference>
<dbReference type="GO" id="GO:0022857">
    <property type="term" value="F:transmembrane transporter activity"/>
    <property type="evidence" value="ECO:0007669"/>
    <property type="project" value="InterPro"/>
</dbReference>
<feature type="transmembrane region" description="Helical" evidence="6">
    <location>
        <begin position="297"/>
        <end position="317"/>
    </location>
</feature>
<feature type="transmembrane region" description="Helical" evidence="6">
    <location>
        <begin position="71"/>
        <end position="91"/>
    </location>
</feature>
<feature type="transmembrane region" description="Helical" evidence="6">
    <location>
        <begin position="164"/>
        <end position="185"/>
    </location>
</feature>
<dbReference type="SUPFAM" id="SSF103473">
    <property type="entry name" value="MFS general substrate transporter"/>
    <property type="match status" value="1"/>
</dbReference>
<dbReference type="InterPro" id="IPR011701">
    <property type="entry name" value="MFS"/>
</dbReference>
<dbReference type="FunFam" id="1.20.1250.20:FF:000013">
    <property type="entry name" value="MFS general substrate transporter"/>
    <property type="match status" value="1"/>
</dbReference>
<evidence type="ECO:0000256" key="5">
    <source>
        <dbReference type="ARBA" id="ARBA00023136"/>
    </source>
</evidence>
<keyword evidence="5 6" id="KW-0472">Membrane</keyword>
<accession>A0A1E4TL38</accession>
<dbReference type="InterPro" id="IPR020846">
    <property type="entry name" value="MFS_dom"/>
</dbReference>
<dbReference type="PANTHER" id="PTHR43791">
    <property type="entry name" value="PERMEASE-RELATED"/>
    <property type="match status" value="1"/>
</dbReference>
<evidence type="ECO:0000256" key="3">
    <source>
        <dbReference type="ARBA" id="ARBA00022692"/>
    </source>
</evidence>
<dbReference type="FunFam" id="1.20.1250.20:FF:000018">
    <property type="entry name" value="MFS transporter permease"/>
    <property type="match status" value="1"/>
</dbReference>
<sequence length="446" mass="50192">MDLRLPPFVMLLYIVTWLDRSSLGNAALMNIQEDLNMSSSQFSFAVSIFYIGTLVADPFVNLGLHFFRPSLYIASAMFIWGGITMLMATVSNPQGMFALRFFLAVFEAVLIAGVPALFSTWYPRNEWGSRIMVYLSATPIAGAFGGWIAYGVAHIESHLPPWKWLFIIEGLLTVVVAFSCVYVLPDRPHNTRWLKPREREVMEWRMLRDGNRVRGHPKWKEFLRSLADWRLCLNIAIFMTQNFSTYTLSTFTPLIVRSFGYSQVRSQLMVAPPFCVAFVMVFVVAPISDRLNRRASIYVINSAVACAGYLMLALIPVENQSARYGALFLVIPAILSGVVLALGNIQDNCCGDLKKSCAVGLYQCAGSAMGIATGYILPNADAPRYHRGFWSLFAVTAFGLVLSAITSWSMDRENKRRDKKYGKPPTDIIIDFSELGEKHPFWRYVP</sequence>
<dbReference type="Pfam" id="PF07690">
    <property type="entry name" value="MFS_1"/>
    <property type="match status" value="1"/>
</dbReference>
<feature type="transmembrane region" description="Helical" evidence="6">
    <location>
        <begin position="389"/>
        <end position="410"/>
    </location>
</feature>
<organism evidence="8 9">
    <name type="scientific">Tortispora caseinolytica NRRL Y-17796</name>
    <dbReference type="NCBI Taxonomy" id="767744"/>
    <lineage>
        <taxon>Eukaryota</taxon>
        <taxon>Fungi</taxon>
        <taxon>Dikarya</taxon>
        <taxon>Ascomycota</taxon>
        <taxon>Saccharomycotina</taxon>
        <taxon>Trigonopsidomycetes</taxon>
        <taxon>Trigonopsidales</taxon>
        <taxon>Trigonopsidaceae</taxon>
        <taxon>Tortispora</taxon>
    </lineage>
</organism>
<feature type="transmembrane region" description="Helical" evidence="6">
    <location>
        <begin position="268"/>
        <end position="285"/>
    </location>
</feature>
<feature type="domain" description="Major facilitator superfamily (MFS) profile" evidence="7">
    <location>
        <begin position="5"/>
        <end position="415"/>
    </location>
</feature>
<dbReference type="PANTHER" id="PTHR43791:SF36">
    <property type="entry name" value="TRANSPORTER, PUTATIVE (AFU_ORTHOLOGUE AFUA_6G08340)-RELATED"/>
    <property type="match status" value="1"/>
</dbReference>
<gene>
    <name evidence="8" type="ORF">CANCADRAFT_22840</name>
</gene>
<keyword evidence="9" id="KW-1185">Reference proteome</keyword>
<evidence type="ECO:0000256" key="6">
    <source>
        <dbReference type="SAM" id="Phobius"/>
    </source>
</evidence>
<dbReference type="OrthoDB" id="2985014at2759"/>
<dbReference type="Gene3D" id="1.20.1250.20">
    <property type="entry name" value="MFS general substrate transporter like domains"/>
    <property type="match status" value="2"/>
</dbReference>